<comment type="caution">
    <text evidence="2">The sequence shown here is derived from an EMBL/GenBank/DDBJ whole genome shotgun (WGS) entry which is preliminary data.</text>
</comment>
<dbReference type="Proteomes" id="UP000746471">
    <property type="component" value="Unassembled WGS sequence"/>
</dbReference>
<dbReference type="PANTHER" id="PTHR43415">
    <property type="entry name" value="SPERMIDINE N(1)-ACETYLTRANSFERASE"/>
    <property type="match status" value="1"/>
</dbReference>
<dbReference type="PANTHER" id="PTHR43415:SF3">
    <property type="entry name" value="GNAT-FAMILY ACETYLTRANSFERASE"/>
    <property type="match status" value="1"/>
</dbReference>
<evidence type="ECO:0000313" key="2">
    <source>
        <dbReference type="EMBL" id="MBS7526571.1"/>
    </source>
</evidence>
<accession>A0ABS5PNE8</accession>
<name>A0ABS5PNE8_9FIRM</name>
<dbReference type="InterPro" id="IPR000182">
    <property type="entry name" value="GNAT_dom"/>
</dbReference>
<dbReference type="RefSeq" id="WP_213236430.1">
    <property type="nucleotide sequence ID" value="NZ_JAHBCL010000011.1"/>
</dbReference>
<dbReference type="SUPFAM" id="SSF55729">
    <property type="entry name" value="Acyl-CoA N-acyltransferases (Nat)"/>
    <property type="match status" value="1"/>
</dbReference>
<dbReference type="Pfam" id="PF13302">
    <property type="entry name" value="Acetyltransf_3"/>
    <property type="match status" value="1"/>
</dbReference>
<evidence type="ECO:0000259" key="1">
    <source>
        <dbReference type="PROSITE" id="PS51186"/>
    </source>
</evidence>
<keyword evidence="3" id="KW-1185">Reference proteome</keyword>
<organism evidence="2 3">
    <name type="scientific">Fusibacter paucivorans</name>
    <dbReference type="NCBI Taxonomy" id="76009"/>
    <lineage>
        <taxon>Bacteria</taxon>
        <taxon>Bacillati</taxon>
        <taxon>Bacillota</taxon>
        <taxon>Clostridia</taxon>
        <taxon>Eubacteriales</taxon>
        <taxon>Eubacteriales Family XII. Incertae Sedis</taxon>
        <taxon>Fusibacter</taxon>
    </lineage>
</organism>
<dbReference type="InterPro" id="IPR016181">
    <property type="entry name" value="Acyl_CoA_acyltransferase"/>
</dbReference>
<feature type="domain" description="N-acetyltransferase" evidence="1">
    <location>
        <begin position="3"/>
        <end position="154"/>
    </location>
</feature>
<reference evidence="2 3" key="1">
    <citation type="submission" date="2021-05" db="EMBL/GenBank/DDBJ databases">
        <title>Fusibacter ferrireducens sp. nov., an anaerobic, sulfur- and Fe-reducing bacterium isolated from the mangrove sediment.</title>
        <authorList>
            <person name="Qiu D."/>
        </authorList>
    </citation>
    <scope>NUCLEOTIDE SEQUENCE [LARGE SCALE GENOMIC DNA]</scope>
    <source>
        <strain evidence="2 3">DSM 12116</strain>
    </source>
</reference>
<dbReference type="EMBL" id="JAHBCL010000011">
    <property type="protein sequence ID" value="MBS7526571.1"/>
    <property type="molecule type" value="Genomic_DNA"/>
</dbReference>
<protein>
    <submittedName>
        <fullName evidence="2">GNAT family N-acetyltransferase</fullName>
    </submittedName>
</protein>
<dbReference type="CDD" id="cd04301">
    <property type="entry name" value="NAT_SF"/>
    <property type="match status" value="1"/>
</dbReference>
<evidence type="ECO:0000313" key="3">
    <source>
        <dbReference type="Proteomes" id="UP000746471"/>
    </source>
</evidence>
<dbReference type="PROSITE" id="PS51186">
    <property type="entry name" value="GNAT"/>
    <property type="match status" value="1"/>
</dbReference>
<sequence>MKYHFRKLKLADAYRFSRWGKHEDVRYYQYNFPFETEREYFEWYVMKQRLIRRKVYGLFDERENPVGFITLKNIRWFKRMAELGIGIDPNYLGEGLGRQLITSFLDYVFKHFPIDIMTLRVASFNTRAQRCYRACGFRTVVKKTEPFEEQSFREEIIRQFPDQFVLNDDVLYADFFLMKIERNYFYANNPHLVSS</sequence>
<gene>
    <name evidence="2" type="ORF">KHM83_07775</name>
</gene>
<proteinExistence type="predicted"/>
<dbReference type="Gene3D" id="3.40.630.30">
    <property type="match status" value="1"/>
</dbReference>